<gene>
    <name evidence="21" type="ORF">M430DRAFT_39754</name>
</gene>
<evidence type="ECO:0000256" key="18">
    <source>
        <dbReference type="ARBA" id="ARBA00023797"/>
    </source>
</evidence>
<keyword evidence="4" id="KW-0285">Flavoprotein</keyword>
<dbReference type="GO" id="GO:0050660">
    <property type="term" value="F:flavin adenine dinucleotide binding"/>
    <property type="evidence" value="ECO:0007669"/>
    <property type="project" value="TreeGrafter"/>
</dbReference>
<reference evidence="21 22" key="1">
    <citation type="journal article" date="2018" name="New Phytol.">
        <title>Comparative genomics and transcriptomics depict ericoid mycorrhizal fungi as versatile saprotrophs and plant mutualists.</title>
        <authorList>
            <person name="Martino E."/>
            <person name="Morin E."/>
            <person name="Grelet G.A."/>
            <person name="Kuo A."/>
            <person name="Kohler A."/>
            <person name="Daghino S."/>
            <person name="Barry K.W."/>
            <person name="Cichocki N."/>
            <person name="Clum A."/>
            <person name="Dockter R.B."/>
            <person name="Hainaut M."/>
            <person name="Kuo R.C."/>
            <person name="LaButti K."/>
            <person name="Lindahl B.D."/>
            <person name="Lindquist E.A."/>
            <person name="Lipzen A."/>
            <person name="Khouja H.R."/>
            <person name="Magnuson J."/>
            <person name="Murat C."/>
            <person name="Ohm R.A."/>
            <person name="Singer S.W."/>
            <person name="Spatafora J.W."/>
            <person name="Wang M."/>
            <person name="Veneault-Fourrey C."/>
            <person name="Henrissat B."/>
            <person name="Grigoriev I.V."/>
            <person name="Martin F.M."/>
            <person name="Perotto S."/>
        </authorList>
    </citation>
    <scope>NUCLEOTIDE SEQUENCE [LARGE SCALE GENOMIC DNA]</scope>
    <source>
        <strain evidence="21 22">ATCC 22711</strain>
    </source>
</reference>
<dbReference type="Proteomes" id="UP000241818">
    <property type="component" value="Unassembled WGS sequence"/>
</dbReference>
<evidence type="ECO:0000256" key="2">
    <source>
        <dbReference type="ARBA" id="ARBA00001974"/>
    </source>
</evidence>
<dbReference type="SUPFAM" id="SSF63380">
    <property type="entry name" value="Riboflavin synthase domain-like"/>
    <property type="match status" value="1"/>
</dbReference>
<keyword evidence="14" id="KW-0443">Lipid metabolism</keyword>
<keyword evidence="16" id="KW-1207">Sterol metabolism</keyword>
<dbReference type="EMBL" id="KZ679007">
    <property type="protein sequence ID" value="PSS25708.1"/>
    <property type="molecule type" value="Genomic_DNA"/>
</dbReference>
<proteinExistence type="predicted"/>
<comment type="cofactor">
    <cofactor evidence="2">
        <name>FAD</name>
        <dbReference type="ChEBI" id="CHEBI:57692"/>
    </cofactor>
</comment>
<evidence type="ECO:0000256" key="3">
    <source>
        <dbReference type="ARBA" id="ARBA00022516"/>
    </source>
</evidence>
<evidence type="ECO:0000256" key="14">
    <source>
        <dbReference type="ARBA" id="ARBA00023098"/>
    </source>
</evidence>
<dbReference type="Gene3D" id="2.40.30.10">
    <property type="entry name" value="Translation factors"/>
    <property type="match status" value="1"/>
</dbReference>
<evidence type="ECO:0000259" key="20">
    <source>
        <dbReference type="PROSITE" id="PS51384"/>
    </source>
</evidence>
<dbReference type="InterPro" id="IPR023173">
    <property type="entry name" value="NADPH_Cyt_P450_Rdtase_alpha"/>
</dbReference>
<keyword evidence="10" id="KW-0752">Steroid biosynthesis</keyword>
<dbReference type="GO" id="GO:0016126">
    <property type="term" value="P:sterol biosynthetic process"/>
    <property type="evidence" value="ECO:0007669"/>
    <property type="project" value="UniProtKB-KW"/>
</dbReference>
<feature type="domain" description="Flavodoxin-like" evidence="19">
    <location>
        <begin position="101"/>
        <end position="252"/>
    </location>
</feature>
<comment type="cofactor">
    <cofactor evidence="1">
        <name>FMN</name>
        <dbReference type="ChEBI" id="CHEBI:58210"/>
    </cofactor>
</comment>
<dbReference type="InterPro" id="IPR017927">
    <property type="entry name" value="FAD-bd_FR_type"/>
</dbReference>
<dbReference type="SUPFAM" id="SSF52343">
    <property type="entry name" value="Ferredoxin reductase-like, C-terminal NADP-linked domain"/>
    <property type="match status" value="1"/>
</dbReference>
<keyword evidence="3" id="KW-0444">Lipid biosynthesis</keyword>
<dbReference type="SUPFAM" id="SSF52218">
    <property type="entry name" value="Flavoproteins"/>
    <property type="match status" value="1"/>
</dbReference>
<evidence type="ECO:0000256" key="13">
    <source>
        <dbReference type="ARBA" id="ARBA00023011"/>
    </source>
</evidence>
<evidence type="ECO:0000256" key="7">
    <source>
        <dbReference type="ARBA" id="ARBA00022824"/>
    </source>
</evidence>
<keyword evidence="15" id="KW-0472">Membrane</keyword>
<keyword evidence="9" id="KW-0521">NADP</keyword>
<dbReference type="GeneID" id="36575419"/>
<feature type="domain" description="FAD-binding FR-type" evidence="20">
    <location>
        <begin position="305"/>
        <end position="573"/>
    </location>
</feature>
<dbReference type="Gene3D" id="1.20.990.10">
    <property type="entry name" value="NADPH-cytochrome p450 Reductase, Chain A, domain 3"/>
    <property type="match status" value="1"/>
</dbReference>
<evidence type="ECO:0000256" key="11">
    <source>
        <dbReference type="ARBA" id="ARBA00022989"/>
    </source>
</evidence>
<dbReference type="GO" id="GO:0005829">
    <property type="term" value="C:cytosol"/>
    <property type="evidence" value="ECO:0007669"/>
    <property type="project" value="TreeGrafter"/>
</dbReference>
<dbReference type="STRING" id="857342.A0A2T3BBM6"/>
<evidence type="ECO:0000256" key="15">
    <source>
        <dbReference type="ARBA" id="ARBA00023136"/>
    </source>
</evidence>
<dbReference type="PROSITE" id="PS50902">
    <property type="entry name" value="FLAVODOXIN_LIKE"/>
    <property type="match status" value="1"/>
</dbReference>
<dbReference type="EC" id="1.6.2.4" evidence="18"/>
<dbReference type="Pfam" id="PF00258">
    <property type="entry name" value="Flavodoxin_1"/>
    <property type="match status" value="1"/>
</dbReference>
<keyword evidence="11" id="KW-1133">Transmembrane helix</keyword>
<dbReference type="InterPro" id="IPR001709">
    <property type="entry name" value="Flavoprot_Pyr_Nucl_cyt_Rdtase"/>
</dbReference>
<keyword evidence="12" id="KW-0560">Oxidoreductase</keyword>
<keyword evidence="8" id="KW-0274">FAD</keyword>
<evidence type="ECO:0000256" key="16">
    <source>
        <dbReference type="ARBA" id="ARBA00023166"/>
    </source>
</evidence>
<protein>
    <recommendedName>
        <fullName evidence="18">NADPH--hemoprotein reductase</fullName>
        <ecNumber evidence="18">1.6.2.4</ecNumber>
    </recommendedName>
</protein>
<evidence type="ECO:0000256" key="5">
    <source>
        <dbReference type="ARBA" id="ARBA00022643"/>
    </source>
</evidence>
<dbReference type="InterPro" id="IPR029039">
    <property type="entry name" value="Flavoprotein-like_sf"/>
</dbReference>
<keyword evidence="22" id="KW-1185">Reference proteome</keyword>
<dbReference type="AlphaFoldDB" id="A0A2T3BBM6"/>
<dbReference type="RefSeq" id="XP_024724307.1">
    <property type="nucleotide sequence ID" value="XM_024867338.1"/>
</dbReference>
<evidence type="ECO:0000256" key="17">
    <source>
        <dbReference type="ARBA" id="ARBA00023221"/>
    </source>
</evidence>
<evidence type="ECO:0000256" key="6">
    <source>
        <dbReference type="ARBA" id="ARBA00022692"/>
    </source>
</evidence>
<dbReference type="PANTHER" id="PTHR19384:SF108">
    <property type="entry name" value="NADPH--CYTOCHROME P450 REDUCTASE"/>
    <property type="match status" value="1"/>
</dbReference>
<dbReference type="InterPro" id="IPR023208">
    <property type="entry name" value="P450R"/>
</dbReference>
<dbReference type="PRINTS" id="PR00369">
    <property type="entry name" value="FLAVODOXIN"/>
</dbReference>
<evidence type="ECO:0000313" key="21">
    <source>
        <dbReference type="EMBL" id="PSS25708.1"/>
    </source>
</evidence>
<dbReference type="InterPro" id="IPR008254">
    <property type="entry name" value="Flavodoxin/NO_synth"/>
</dbReference>
<evidence type="ECO:0000256" key="10">
    <source>
        <dbReference type="ARBA" id="ARBA00022955"/>
    </source>
</evidence>
<dbReference type="InterPro" id="IPR017938">
    <property type="entry name" value="Riboflavin_synthase-like_b-brl"/>
</dbReference>
<keyword evidence="13" id="KW-0756">Sterol biosynthesis</keyword>
<evidence type="ECO:0000313" key="22">
    <source>
        <dbReference type="Proteomes" id="UP000241818"/>
    </source>
</evidence>
<evidence type="ECO:0000256" key="8">
    <source>
        <dbReference type="ARBA" id="ARBA00022827"/>
    </source>
</evidence>
<keyword evidence="17" id="KW-0753">Steroid metabolism</keyword>
<dbReference type="Pfam" id="PF00667">
    <property type="entry name" value="FAD_binding_1"/>
    <property type="match status" value="1"/>
</dbReference>
<dbReference type="InterPro" id="IPR001094">
    <property type="entry name" value="Flavdoxin-like"/>
</dbReference>
<evidence type="ECO:0000259" key="19">
    <source>
        <dbReference type="PROSITE" id="PS50902"/>
    </source>
</evidence>
<dbReference type="PRINTS" id="PR00371">
    <property type="entry name" value="FPNCR"/>
</dbReference>
<organism evidence="21 22">
    <name type="scientific">Amorphotheca resinae ATCC 22711</name>
    <dbReference type="NCBI Taxonomy" id="857342"/>
    <lineage>
        <taxon>Eukaryota</taxon>
        <taxon>Fungi</taxon>
        <taxon>Dikarya</taxon>
        <taxon>Ascomycota</taxon>
        <taxon>Pezizomycotina</taxon>
        <taxon>Leotiomycetes</taxon>
        <taxon>Helotiales</taxon>
        <taxon>Amorphothecaceae</taxon>
        <taxon>Amorphotheca</taxon>
    </lineage>
</organism>
<evidence type="ECO:0000256" key="9">
    <source>
        <dbReference type="ARBA" id="ARBA00022857"/>
    </source>
</evidence>
<keyword evidence="6" id="KW-0812">Transmembrane</keyword>
<dbReference type="PANTHER" id="PTHR19384">
    <property type="entry name" value="NITRIC OXIDE SYNTHASE-RELATED"/>
    <property type="match status" value="1"/>
</dbReference>
<dbReference type="GO" id="GO:0003958">
    <property type="term" value="F:NADPH-hemoprotein reductase activity"/>
    <property type="evidence" value="ECO:0007669"/>
    <property type="project" value="UniProtKB-EC"/>
</dbReference>
<sequence length="729" mass="82188">MAFLQMTTRNNTLVDALAFRPAGPGHIFNHPIVHLAWPLKIPDFITLFLSLAIWAWFTDGWGFWSPKPDPLLFIPVKDRSSFAETPKKSRSIIDALTELDLIVFWGSQGGRAERLAGGLARECSARYGIRCLAVDLDDYDYEDLPRIPSSKLVVFIISTFGEGDPTDNSYGFYSALSTLFAEGKAECLRDLQYAAFGLGNRNYKYFNKVIDTVDDMLQQLGAKRLGMVGRADEARGGMATQEDFTEWKEAALESIKLKFGVEEQAVRYTPELDIVPVIAHRSTLHLGEPKVVHPGGRTETKRFRNSPLAVPIVTSRDLTPGASRRYIHLEFDLSGDRSMKYQTGDHLAVWPQNPEEEIQRLCYLLGLSEEERTEAIELKSRVENKEAPIPSPTTRETILRHYLQICAPVSRDLLWLILEYCPTEEATEIISTWAKDKDKFKRDISSRYLTLSKVMQLAGGNKVWEKLPFTLLVEGLGKLQPRYYSIASSPSLSPHQPAITVSVTSKLLGSSEKDVRFYGVASNYLLAIKRSHVDTSNETLPTSCDDSECEGPHYENTSGKVFVQLRRSTFKLPPNSQRPIIMIGAGTGVAPFRAFVQERAALASHNIPTGPTLLLFGCRSPSDGYLYAEEWKDYETRVPNFEVVPAFSRFGSKIHVQDLVVELKDRIVCLLDQNATVYICGSADMARNVRNTLMKILMDSKGWSEVEAERYIMHELKRAKRFQEDVWSD</sequence>
<dbReference type="Pfam" id="PF00175">
    <property type="entry name" value="NAD_binding_1"/>
    <property type="match status" value="1"/>
</dbReference>
<keyword evidence="7" id="KW-0256">Endoplasmic reticulum</keyword>
<dbReference type="InterPro" id="IPR039261">
    <property type="entry name" value="FNR_nucleotide-bd"/>
</dbReference>
<dbReference type="Gene3D" id="3.40.50.360">
    <property type="match status" value="1"/>
</dbReference>
<evidence type="ECO:0000256" key="4">
    <source>
        <dbReference type="ARBA" id="ARBA00022630"/>
    </source>
</evidence>
<dbReference type="PIRSF" id="PIRSF000208">
    <property type="entry name" value="P450R"/>
    <property type="match status" value="1"/>
</dbReference>
<name>A0A2T3BBM6_AMORE</name>
<dbReference type="Gene3D" id="3.40.50.80">
    <property type="entry name" value="Nucleotide-binding domain of ferredoxin-NADP reductase (FNR) module"/>
    <property type="match status" value="1"/>
</dbReference>
<evidence type="ECO:0000256" key="1">
    <source>
        <dbReference type="ARBA" id="ARBA00001917"/>
    </source>
</evidence>
<dbReference type="OrthoDB" id="1856718at2759"/>
<dbReference type="InterPro" id="IPR003097">
    <property type="entry name" value="CysJ-like_FAD-binding"/>
</dbReference>
<dbReference type="InParanoid" id="A0A2T3BBM6"/>
<accession>A0A2T3BBM6</accession>
<keyword evidence="5" id="KW-0288">FMN</keyword>
<dbReference type="InterPro" id="IPR001433">
    <property type="entry name" value="OxRdtase_FAD/NAD-bd"/>
</dbReference>
<dbReference type="GO" id="GO:0010181">
    <property type="term" value="F:FMN binding"/>
    <property type="evidence" value="ECO:0007669"/>
    <property type="project" value="InterPro"/>
</dbReference>
<evidence type="ECO:0000256" key="12">
    <source>
        <dbReference type="ARBA" id="ARBA00023002"/>
    </source>
</evidence>
<dbReference type="PROSITE" id="PS51384">
    <property type="entry name" value="FAD_FR"/>
    <property type="match status" value="1"/>
</dbReference>